<evidence type="ECO:0000313" key="2">
    <source>
        <dbReference type="Proteomes" id="UP001526225"/>
    </source>
</evidence>
<dbReference type="RefSeq" id="WP_213408399.1">
    <property type="nucleotide sequence ID" value="NZ_CP074441.1"/>
</dbReference>
<sequence length="140" mass="16163">MTIGKVKYAPQEVINELDLWNKSPDSIIDLLEDIECEMYDFTSNTSNYVYSPENTYPEICKRELAIVNHVFGDERLQKREPRWYVVSDDKDGECVVYFKTDLNIIDFIHYGAVIPYERGMSKQLADAIVAEVGGEKVEVK</sequence>
<evidence type="ECO:0008006" key="3">
    <source>
        <dbReference type="Google" id="ProtNLM"/>
    </source>
</evidence>
<protein>
    <recommendedName>
        <fullName evidence="3">Phage protein</fullName>
    </recommendedName>
</protein>
<gene>
    <name evidence="1" type="ORF">OIT44_02905</name>
</gene>
<dbReference type="Proteomes" id="UP001526225">
    <property type="component" value="Unassembled WGS sequence"/>
</dbReference>
<comment type="caution">
    <text evidence="1">The sequence shown here is derived from an EMBL/GenBank/DDBJ whole genome shotgun (WGS) entry which is preliminary data.</text>
</comment>
<keyword evidence="2" id="KW-1185">Reference proteome</keyword>
<dbReference type="EMBL" id="JAOZFE010000002">
    <property type="protein sequence ID" value="MCW0953021.1"/>
    <property type="molecule type" value="Genomic_DNA"/>
</dbReference>
<evidence type="ECO:0000313" key="1">
    <source>
        <dbReference type="EMBL" id="MCW0953021.1"/>
    </source>
</evidence>
<reference evidence="1 2" key="1">
    <citation type="submission" date="2022-10" db="EMBL/GenBank/DDBJ databases">
        <title>Weissella fermenti sp. nov., isolated from fermented cabbage.</title>
        <authorList>
            <person name="Lee J.K."/>
            <person name="Baek J.H."/>
            <person name="Choi D.G."/>
            <person name="Kim J.M."/>
            <person name="Jeon C.O."/>
        </authorList>
    </citation>
    <scope>NUCLEOTIDE SEQUENCE [LARGE SCALE GENOMIC DNA]</scope>
    <source>
        <strain evidence="1 2">KACC 18534</strain>
    </source>
</reference>
<accession>A0ABT3E3P1</accession>
<organism evidence="1 2">
    <name type="scientific">Weissella ceti</name>
    <dbReference type="NCBI Taxonomy" id="759620"/>
    <lineage>
        <taxon>Bacteria</taxon>
        <taxon>Bacillati</taxon>
        <taxon>Bacillota</taxon>
        <taxon>Bacilli</taxon>
        <taxon>Lactobacillales</taxon>
        <taxon>Lactobacillaceae</taxon>
        <taxon>Weissella</taxon>
    </lineage>
</organism>
<proteinExistence type="predicted"/>
<name>A0ABT3E3P1_9LACO</name>